<protein>
    <submittedName>
        <fullName evidence="2">Predicted protein</fullName>
    </submittedName>
</protein>
<evidence type="ECO:0000256" key="1">
    <source>
        <dbReference type="SAM" id="MobiDB-lite"/>
    </source>
</evidence>
<dbReference type="GeneID" id="6074062"/>
<proteinExistence type="predicted"/>
<keyword evidence="3" id="KW-1185">Reference proteome</keyword>
<dbReference type="Proteomes" id="UP000001194">
    <property type="component" value="Unassembled WGS sequence"/>
</dbReference>
<evidence type="ECO:0000313" key="3">
    <source>
        <dbReference type="Proteomes" id="UP000001194"/>
    </source>
</evidence>
<reference evidence="2 3" key="1">
    <citation type="journal article" date="2008" name="Nature">
        <title>The genome of Laccaria bicolor provides insights into mycorrhizal symbiosis.</title>
        <authorList>
            <person name="Martin F."/>
            <person name="Aerts A."/>
            <person name="Ahren D."/>
            <person name="Brun A."/>
            <person name="Danchin E.G.J."/>
            <person name="Duchaussoy F."/>
            <person name="Gibon J."/>
            <person name="Kohler A."/>
            <person name="Lindquist E."/>
            <person name="Pereda V."/>
            <person name="Salamov A."/>
            <person name="Shapiro H.J."/>
            <person name="Wuyts J."/>
            <person name="Blaudez D."/>
            <person name="Buee M."/>
            <person name="Brokstein P."/>
            <person name="Canbaeck B."/>
            <person name="Cohen D."/>
            <person name="Courty P.E."/>
            <person name="Coutinho P.M."/>
            <person name="Delaruelle C."/>
            <person name="Detter J.C."/>
            <person name="Deveau A."/>
            <person name="DiFazio S."/>
            <person name="Duplessis S."/>
            <person name="Fraissinet-Tachet L."/>
            <person name="Lucic E."/>
            <person name="Frey-Klett P."/>
            <person name="Fourrey C."/>
            <person name="Feussner I."/>
            <person name="Gay G."/>
            <person name="Grimwood J."/>
            <person name="Hoegger P.J."/>
            <person name="Jain P."/>
            <person name="Kilaru S."/>
            <person name="Labbe J."/>
            <person name="Lin Y.C."/>
            <person name="Legue V."/>
            <person name="Le Tacon F."/>
            <person name="Marmeisse R."/>
            <person name="Melayah D."/>
            <person name="Montanini B."/>
            <person name="Muratet M."/>
            <person name="Nehls U."/>
            <person name="Niculita-Hirzel H."/>
            <person name="Oudot-Le Secq M.P."/>
            <person name="Peter M."/>
            <person name="Quesneville H."/>
            <person name="Rajashekar B."/>
            <person name="Reich M."/>
            <person name="Rouhier N."/>
            <person name="Schmutz J."/>
            <person name="Yin T."/>
            <person name="Chalot M."/>
            <person name="Henrissat B."/>
            <person name="Kuees U."/>
            <person name="Lucas S."/>
            <person name="Van de Peer Y."/>
            <person name="Podila G.K."/>
            <person name="Polle A."/>
            <person name="Pukkila P.J."/>
            <person name="Richardson P.M."/>
            <person name="Rouze P."/>
            <person name="Sanders I.R."/>
            <person name="Stajich J.E."/>
            <person name="Tunlid A."/>
            <person name="Tuskan G."/>
            <person name="Grigoriev I.V."/>
        </authorList>
    </citation>
    <scope>NUCLEOTIDE SEQUENCE [LARGE SCALE GENOMIC DNA]</scope>
    <source>
        <strain evidence="3">S238N-H82 / ATCC MYA-4686</strain>
    </source>
</reference>
<gene>
    <name evidence="2" type="ORF">LACBIDRAFT_315347</name>
</gene>
<dbReference type="EMBL" id="DS547096">
    <property type="protein sequence ID" value="EDR11051.1"/>
    <property type="molecule type" value="Genomic_DNA"/>
</dbReference>
<accession>B0D267</accession>
<dbReference type="InParanoid" id="B0D267"/>
<feature type="region of interest" description="Disordered" evidence="1">
    <location>
        <begin position="1"/>
        <end position="27"/>
    </location>
</feature>
<dbReference type="KEGG" id="lbc:LACBIDRAFT_315347"/>
<dbReference type="RefSeq" id="XP_001878352.1">
    <property type="nucleotide sequence ID" value="XM_001878317.1"/>
</dbReference>
<organism evidence="3">
    <name type="scientific">Laccaria bicolor (strain S238N-H82 / ATCC MYA-4686)</name>
    <name type="common">Bicoloured deceiver</name>
    <name type="synonym">Laccaria laccata var. bicolor</name>
    <dbReference type="NCBI Taxonomy" id="486041"/>
    <lineage>
        <taxon>Eukaryota</taxon>
        <taxon>Fungi</taxon>
        <taxon>Dikarya</taxon>
        <taxon>Basidiomycota</taxon>
        <taxon>Agaricomycotina</taxon>
        <taxon>Agaricomycetes</taxon>
        <taxon>Agaricomycetidae</taxon>
        <taxon>Agaricales</taxon>
        <taxon>Agaricineae</taxon>
        <taxon>Hydnangiaceae</taxon>
        <taxon>Laccaria</taxon>
    </lineage>
</organism>
<evidence type="ECO:0000313" key="2">
    <source>
        <dbReference type="EMBL" id="EDR11051.1"/>
    </source>
</evidence>
<dbReference type="AlphaFoldDB" id="B0D267"/>
<dbReference type="HOGENOM" id="CLU_2373141_0_0_1"/>
<name>B0D267_LACBS</name>
<sequence>MEPQQGYSASSPQQLVPPFSSTISRHSSQLPPAILHNYLPPFSTAALHNDSTAAQTRSLVLGFIGRLWVSSSSDSCVGSLSPFISPCCVYYRPVG</sequence>